<evidence type="ECO:0000313" key="2">
    <source>
        <dbReference type="Proteomes" id="UP001176468"/>
    </source>
</evidence>
<dbReference type="Gene3D" id="3.40.190.10">
    <property type="entry name" value="Periplasmic binding protein-like II"/>
    <property type="match status" value="1"/>
</dbReference>
<name>A0ABT8ZXM1_9SPHN</name>
<keyword evidence="2" id="KW-1185">Reference proteome</keyword>
<sequence>MRIASLGMYVQARQEVANDALWAALAERLRARGVADVPERLERRRAVQDVWRDPDLLFGQICGFPLVSNPALGLQVLGVPVYDAPGCEGGRHRSLIIARADDADGIVAYRGRRAAINGRDSNTGMNLFRALIAGEAGGEPFFADVRETGAHRQSISAVILGEADIAAIDAVTYAATLRGEPELVPALRIVGETAESWAPPFVTAAGTDADTVAALKAALAEVIADPALAGEREALFLRGVVPGDLERYLPLRTLESAAAAAGYLVLH</sequence>
<protein>
    <submittedName>
        <fullName evidence="1">PhnD/SsuA/transferrin family substrate-binding protein</fullName>
    </submittedName>
</protein>
<evidence type="ECO:0000313" key="1">
    <source>
        <dbReference type="EMBL" id="MDO7842043.1"/>
    </source>
</evidence>
<dbReference type="RefSeq" id="WP_304560492.1">
    <property type="nucleotide sequence ID" value="NZ_JAUQSZ010000003.1"/>
</dbReference>
<accession>A0ABT8ZXM1</accession>
<organism evidence="1 2">
    <name type="scientific">Sphingomonas immobilis</name>
    <dbReference type="NCBI Taxonomy" id="3063997"/>
    <lineage>
        <taxon>Bacteria</taxon>
        <taxon>Pseudomonadati</taxon>
        <taxon>Pseudomonadota</taxon>
        <taxon>Alphaproteobacteria</taxon>
        <taxon>Sphingomonadales</taxon>
        <taxon>Sphingomonadaceae</taxon>
        <taxon>Sphingomonas</taxon>
    </lineage>
</organism>
<gene>
    <name evidence="1" type="ORF">Q5H94_06885</name>
</gene>
<dbReference type="PANTHER" id="PTHR35841">
    <property type="entry name" value="PHOSPHONATES-BINDING PERIPLASMIC PROTEIN"/>
    <property type="match status" value="1"/>
</dbReference>
<dbReference type="EMBL" id="JAUQSZ010000003">
    <property type="protein sequence ID" value="MDO7842043.1"/>
    <property type="molecule type" value="Genomic_DNA"/>
</dbReference>
<dbReference type="Pfam" id="PF12974">
    <property type="entry name" value="Phosphonate-bd"/>
    <property type="match status" value="1"/>
</dbReference>
<reference evidence="1" key="1">
    <citation type="submission" date="2023-07" db="EMBL/GenBank/DDBJ databases">
        <authorList>
            <person name="Kim M.K."/>
        </authorList>
    </citation>
    <scope>NUCLEOTIDE SEQUENCE</scope>
    <source>
        <strain evidence="1">CA1-15</strain>
    </source>
</reference>
<dbReference type="SUPFAM" id="SSF53850">
    <property type="entry name" value="Periplasmic binding protein-like II"/>
    <property type="match status" value="1"/>
</dbReference>
<dbReference type="PANTHER" id="PTHR35841:SF1">
    <property type="entry name" value="PHOSPHONATES-BINDING PERIPLASMIC PROTEIN"/>
    <property type="match status" value="1"/>
</dbReference>
<comment type="caution">
    <text evidence="1">The sequence shown here is derived from an EMBL/GenBank/DDBJ whole genome shotgun (WGS) entry which is preliminary data.</text>
</comment>
<proteinExistence type="predicted"/>
<dbReference type="Proteomes" id="UP001176468">
    <property type="component" value="Unassembled WGS sequence"/>
</dbReference>